<evidence type="ECO:0000313" key="1">
    <source>
        <dbReference type="EMBL" id="CAB4197748.1"/>
    </source>
</evidence>
<name>A0A6J5RVU3_9CAUD</name>
<dbReference type="InterPro" id="IPR021808">
    <property type="entry name" value="DUF3383"/>
</dbReference>
<protein>
    <recommendedName>
        <fullName evidence="2">DUF3383 domain-containing protein</fullName>
    </recommendedName>
</protein>
<sequence>MATLSDIVNVSISLNTTGVERADFGTPMIVGPHMAFTNRVQAYTRYDDAVAAGLPTPILSAVQAAFSQTPHPRQVKVGRRAVATAIVNIVAVNLTTYTITIAGTSPEVYTFTSDATATAAEIATGLALAITSDSNETLTATVVGNTVSLAWVSQSNLQAVTLGSNLSWGAITTVDTVAVDMAAIVIEDNAWYGLISSDRTKQTQLDFAAWTETQKKLFGFASDESAILTPGVATDVISVAKDTRYYRTYAAYSANAATQYPDAAWMSAVFPLQPGSETWALKKLGGVTPDKLTATNRSTILGKGGNTFEYYQTQIALTNPGKVAAGEWIDVIRGRDWLEDLIQTNMTMMVINRAKVPYTDAGIQLCVTNLRKSLQQGVTVGYIAPDEVDENGNTIPGFTITAPLSQSVDALVKASRVLTLEFSARLAGAIHVVNINGNVGYELA</sequence>
<dbReference type="EMBL" id="LR797271">
    <property type="protein sequence ID" value="CAB4197748.1"/>
    <property type="molecule type" value="Genomic_DNA"/>
</dbReference>
<proteinExistence type="predicted"/>
<dbReference type="Pfam" id="PF11863">
    <property type="entry name" value="DUF3383"/>
    <property type="match status" value="1"/>
</dbReference>
<organism evidence="1">
    <name type="scientific">uncultured Caudovirales phage</name>
    <dbReference type="NCBI Taxonomy" id="2100421"/>
    <lineage>
        <taxon>Viruses</taxon>
        <taxon>Duplodnaviria</taxon>
        <taxon>Heunggongvirae</taxon>
        <taxon>Uroviricota</taxon>
        <taxon>Caudoviricetes</taxon>
        <taxon>Peduoviridae</taxon>
        <taxon>Maltschvirus</taxon>
        <taxon>Maltschvirus maltsch</taxon>
    </lineage>
</organism>
<gene>
    <name evidence="1" type="ORF">UFOVP1309_32</name>
</gene>
<reference evidence="1" key="1">
    <citation type="submission" date="2020-05" db="EMBL/GenBank/DDBJ databases">
        <authorList>
            <person name="Chiriac C."/>
            <person name="Salcher M."/>
            <person name="Ghai R."/>
            <person name="Kavagutti S V."/>
        </authorList>
    </citation>
    <scope>NUCLEOTIDE SEQUENCE</scope>
</reference>
<accession>A0A6J5RVU3</accession>
<evidence type="ECO:0008006" key="2">
    <source>
        <dbReference type="Google" id="ProtNLM"/>
    </source>
</evidence>